<dbReference type="Pfam" id="PF06985">
    <property type="entry name" value="HET"/>
    <property type="match status" value="1"/>
</dbReference>
<dbReference type="PANTHER" id="PTHR24148">
    <property type="entry name" value="ANKYRIN REPEAT DOMAIN-CONTAINING PROTEIN 39 HOMOLOG-RELATED"/>
    <property type="match status" value="1"/>
</dbReference>
<gene>
    <name evidence="2" type="ORF">RAG0_01676</name>
</gene>
<dbReference type="OrthoDB" id="4850726at2759"/>
<name>A0A1E1JXV0_9HELO</name>
<reference evidence="3" key="1">
    <citation type="submission" date="2016-03" db="EMBL/GenBank/DDBJ databases">
        <authorList>
            <person name="Guldener U."/>
        </authorList>
    </citation>
    <scope>NUCLEOTIDE SEQUENCE [LARGE SCALE GENOMIC DNA]</scope>
    <source>
        <strain evidence="3">04CH-RAC-A.6.1</strain>
    </source>
</reference>
<evidence type="ECO:0000313" key="3">
    <source>
        <dbReference type="Proteomes" id="UP000178912"/>
    </source>
</evidence>
<proteinExistence type="predicted"/>
<sequence length="703" mass="80585">MSLYNPLDDGRDEIRLLTLLPKLQRTRGEVVQCELEIRSLSDFNSQYQAFSADFPPSNKSRSTINWIRSSSQSEGSIEDLSPTPNREPLVAHHRFDWGDYAALSYVWGDESKTRSIIVNGRELKVTRNLEEALRAFRERSEFQSNFGLWADAICINQNDFEERGRQVTKMREIYGKAWTVIAWLGVEGYQSDMAIELVRKLCQFRNTQRTSFDLALKLTREPGYLGTGCWHALMQLMERPYWHRLWIIQEMVMGASSVVIRCGTSAIDWTSFCLGVEILQEDLWLVKDKLLQRDVAKAGGAWQNAGWSTTSLHLVYRDLSGLSQQIEQRENGLSFWKLIDIANSADCRDSRDKVYGLIGLMSVDLAKEIVPNYTIDPHDVYTEISKAFIQIYKSLDPLREANPWGPTKTPSWVADWMWDGGRLSLARIENRLWGPAWLSGNSIPDASVHKPFEAARGTTSEMTFTNSRLLTCTGFIVDKIAGLSARGRGFFAWSKSTIVQAMQWKSIYGDFAETSKALFRTLVADRVGGGEKACDRHVVILNLPSNFKVAEPQFKQRGWTWLARQEFYYFRWEEWRKANKDLQLGDCRLDDFFSDEIPLNASEYDFTEVYACFDRTCQKRRFTLTKNGYMGWVPDNIHGSARDQTRKGDLIAILLGCSTPIVIRPSWQHFQVIGEAYIQGLMDGEGMEFLTDGKLEKQSFVFC</sequence>
<evidence type="ECO:0000259" key="1">
    <source>
        <dbReference type="Pfam" id="PF06985"/>
    </source>
</evidence>
<dbReference type="InterPro" id="IPR010730">
    <property type="entry name" value="HET"/>
</dbReference>
<dbReference type="Proteomes" id="UP000178912">
    <property type="component" value="Unassembled WGS sequence"/>
</dbReference>
<feature type="domain" description="Heterokaryon incompatibility" evidence="1">
    <location>
        <begin position="100"/>
        <end position="250"/>
    </location>
</feature>
<protein>
    <recommendedName>
        <fullName evidence="1">Heterokaryon incompatibility domain-containing protein</fullName>
    </recommendedName>
</protein>
<organism evidence="2 3">
    <name type="scientific">Rhynchosporium agropyri</name>
    <dbReference type="NCBI Taxonomy" id="914238"/>
    <lineage>
        <taxon>Eukaryota</taxon>
        <taxon>Fungi</taxon>
        <taxon>Dikarya</taxon>
        <taxon>Ascomycota</taxon>
        <taxon>Pezizomycotina</taxon>
        <taxon>Leotiomycetes</taxon>
        <taxon>Helotiales</taxon>
        <taxon>Ploettnerulaceae</taxon>
        <taxon>Rhynchosporium</taxon>
    </lineage>
</organism>
<evidence type="ECO:0000313" key="2">
    <source>
        <dbReference type="EMBL" id="CZS90745.1"/>
    </source>
</evidence>
<dbReference type="EMBL" id="FJUX01000006">
    <property type="protein sequence ID" value="CZS90745.1"/>
    <property type="molecule type" value="Genomic_DNA"/>
</dbReference>
<dbReference type="AlphaFoldDB" id="A0A1E1JXV0"/>
<keyword evidence="3" id="KW-1185">Reference proteome</keyword>
<dbReference type="Pfam" id="PF26639">
    <property type="entry name" value="Het-6_barrel"/>
    <property type="match status" value="1"/>
</dbReference>
<accession>A0A1E1JXV0</accession>
<dbReference type="InterPro" id="IPR052895">
    <property type="entry name" value="HetReg/Transcr_Mod"/>
</dbReference>
<dbReference type="PANTHER" id="PTHR24148:SF73">
    <property type="entry name" value="HET DOMAIN PROTEIN (AFU_ORTHOLOGUE AFUA_8G01020)"/>
    <property type="match status" value="1"/>
</dbReference>